<dbReference type="KEGG" id="tet:TTHERM_000059209"/>
<evidence type="ECO:0000313" key="2">
    <source>
        <dbReference type="Proteomes" id="UP000009168"/>
    </source>
</evidence>
<gene>
    <name evidence="1" type="ORF">TTHERM_000059209</name>
</gene>
<dbReference type="AlphaFoldDB" id="W7XFA7"/>
<reference evidence="2" key="1">
    <citation type="journal article" date="2006" name="PLoS Biol.">
        <title>Macronuclear genome sequence of the ciliate Tetrahymena thermophila, a model eukaryote.</title>
        <authorList>
            <person name="Eisen J.A."/>
            <person name="Coyne R.S."/>
            <person name="Wu M."/>
            <person name="Wu D."/>
            <person name="Thiagarajan M."/>
            <person name="Wortman J.R."/>
            <person name="Badger J.H."/>
            <person name="Ren Q."/>
            <person name="Amedeo P."/>
            <person name="Jones K.M."/>
            <person name="Tallon L.J."/>
            <person name="Delcher A.L."/>
            <person name="Salzberg S.L."/>
            <person name="Silva J.C."/>
            <person name="Haas B.J."/>
            <person name="Majoros W.H."/>
            <person name="Farzad M."/>
            <person name="Carlton J.M."/>
            <person name="Smith R.K. Jr."/>
            <person name="Garg J."/>
            <person name="Pearlman R.E."/>
            <person name="Karrer K.M."/>
            <person name="Sun L."/>
            <person name="Manning G."/>
            <person name="Elde N.C."/>
            <person name="Turkewitz A.P."/>
            <person name="Asai D.J."/>
            <person name="Wilkes D.E."/>
            <person name="Wang Y."/>
            <person name="Cai H."/>
            <person name="Collins K."/>
            <person name="Stewart B.A."/>
            <person name="Lee S.R."/>
            <person name="Wilamowska K."/>
            <person name="Weinberg Z."/>
            <person name="Ruzzo W.L."/>
            <person name="Wloga D."/>
            <person name="Gaertig J."/>
            <person name="Frankel J."/>
            <person name="Tsao C.-C."/>
            <person name="Gorovsky M.A."/>
            <person name="Keeling P.J."/>
            <person name="Waller R.F."/>
            <person name="Patron N.J."/>
            <person name="Cherry J.M."/>
            <person name="Stover N.A."/>
            <person name="Krieger C.J."/>
            <person name="del Toro C."/>
            <person name="Ryder H.F."/>
            <person name="Williamson S.C."/>
            <person name="Barbeau R.A."/>
            <person name="Hamilton E.P."/>
            <person name="Orias E."/>
        </authorList>
    </citation>
    <scope>NUCLEOTIDE SEQUENCE [LARGE SCALE GENOMIC DNA]</scope>
    <source>
        <strain evidence="2">SB210</strain>
    </source>
</reference>
<dbReference type="EMBL" id="GG662853">
    <property type="protein sequence ID" value="EWS76492.1"/>
    <property type="molecule type" value="Genomic_DNA"/>
</dbReference>
<proteinExistence type="predicted"/>
<dbReference type="RefSeq" id="XP_012650973.1">
    <property type="nucleotide sequence ID" value="XM_012795519.1"/>
</dbReference>
<evidence type="ECO:0000313" key="1">
    <source>
        <dbReference type="EMBL" id="EWS76492.1"/>
    </source>
</evidence>
<protein>
    <submittedName>
        <fullName evidence="1">Uncharacterized protein</fullName>
    </submittedName>
</protein>
<accession>W7XFA7</accession>
<keyword evidence="2" id="KW-1185">Reference proteome</keyword>
<sequence length="158" mass="19239">MRYKIVICFLQISNNTSNIQMKSNLLSYLECFQFFCYYFCLFIHNNPHKSFILLEGQIKNFLKMNLMHNNYPFQSACFPFRNLPLQHYYCNLLVYCQVQYLIQQIYFYGYSINFQQYLQSIQLQSKYLVCHLIIKLNPQEFLYIHLKPDKSLNLLLIF</sequence>
<dbReference type="Proteomes" id="UP000009168">
    <property type="component" value="Unassembled WGS sequence"/>
</dbReference>
<organism evidence="1 2">
    <name type="scientific">Tetrahymena thermophila (strain SB210)</name>
    <dbReference type="NCBI Taxonomy" id="312017"/>
    <lineage>
        <taxon>Eukaryota</taxon>
        <taxon>Sar</taxon>
        <taxon>Alveolata</taxon>
        <taxon>Ciliophora</taxon>
        <taxon>Intramacronucleata</taxon>
        <taxon>Oligohymenophorea</taxon>
        <taxon>Hymenostomatida</taxon>
        <taxon>Tetrahymenina</taxon>
        <taxon>Tetrahymenidae</taxon>
        <taxon>Tetrahymena</taxon>
    </lineage>
</organism>
<dbReference type="GeneID" id="24437051"/>
<name>W7XFA7_TETTS</name>
<dbReference type="InParanoid" id="W7XFA7"/>